<organism evidence="2 3">
    <name type="scientific">Undibacterium terreum</name>
    <dbReference type="NCBI Taxonomy" id="1224302"/>
    <lineage>
        <taxon>Bacteria</taxon>
        <taxon>Pseudomonadati</taxon>
        <taxon>Pseudomonadota</taxon>
        <taxon>Betaproteobacteria</taxon>
        <taxon>Burkholderiales</taxon>
        <taxon>Oxalobacteraceae</taxon>
        <taxon>Undibacterium</taxon>
    </lineage>
</organism>
<accession>A0A916ULN2</accession>
<evidence type="ECO:0000313" key="3">
    <source>
        <dbReference type="Proteomes" id="UP000637423"/>
    </source>
</evidence>
<reference evidence="2" key="2">
    <citation type="submission" date="2020-09" db="EMBL/GenBank/DDBJ databases">
        <authorList>
            <person name="Sun Q."/>
            <person name="Zhou Y."/>
        </authorList>
    </citation>
    <scope>NUCLEOTIDE SEQUENCE</scope>
    <source>
        <strain evidence="2">CGMCC 1.10998</strain>
    </source>
</reference>
<comment type="caution">
    <text evidence="2">The sequence shown here is derived from an EMBL/GenBank/DDBJ whole genome shotgun (WGS) entry which is preliminary data.</text>
</comment>
<keyword evidence="3" id="KW-1185">Reference proteome</keyword>
<protein>
    <recommendedName>
        <fullName evidence="1">DUF7674 domain-containing protein</fullName>
    </recommendedName>
</protein>
<dbReference type="EMBL" id="BMED01000002">
    <property type="protein sequence ID" value="GGC77279.1"/>
    <property type="molecule type" value="Genomic_DNA"/>
</dbReference>
<dbReference type="InterPro" id="IPR056091">
    <property type="entry name" value="DUF7674"/>
</dbReference>
<evidence type="ECO:0000259" key="1">
    <source>
        <dbReference type="Pfam" id="PF24722"/>
    </source>
</evidence>
<gene>
    <name evidence="2" type="ORF">GCM10011396_25540</name>
</gene>
<dbReference type="Proteomes" id="UP000637423">
    <property type="component" value="Unassembled WGS sequence"/>
</dbReference>
<dbReference type="Pfam" id="PF24722">
    <property type="entry name" value="DUF7674"/>
    <property type="match status" value="1"/>
</dbReference>
<sequence length="138" mass="15636">MLATASSYHMINQADVIPILLEACPTFENTWQEHVQDYGEDLLYVAAGAFARHLLGLKNEGDLSCLPSVGAAIERFHQEGSPWVKEFATIGLLEGIQNVWSHQESDGEYFSRYLGEESMRWWQSLNTFWSGEKTHVSL</sequence>
<proteinExistence type="predicted"/>
<evidence type="ECO:0000313" key="2">
    <source>
        <dbReference type="EMBL" id="GGC77279.1"/>
    </source>
</evidence>
<dbReference type="AlphaFoldDB" id="A0A916ULN2"/>
<name>A0A916ULN2_9BURK</name>
<reference evidence="2" key="1">
    <citation type="journal article" date="2014" name="Int. J. Syst. Evol. Microbiol.">
        <title>Complete genome sequence of Corynebacterium casei LMG S-19264T (=DSM 44701T), isolated from a smear-ripened cheese.</title>
        <authorList>
            <consortium name="US DOE Joint Genome Institute (JGI-PGF)"/>
            <person name="Walter F."/>
            <person name="Albersmeier A."/>
            <person name="Kalinowski J."/>
            <person name="Ruckert C."/>
        </authorList>
    </citation>
    <scope>NUCLEOTIDE SEQUENCE</scope>
    <source>
        <strain evidence="2">CGMCC 1.10998</strain>
    </source>
</reference>
<feature type="domain" description="DUF7674" evidence="1">
    <location>
        <begin position="18"/>
        <end position="129"/>
    </location>
</feature>